<reference evidence="2 3" key="2">
    <citation type="submission" date="2020-08" db="EMBL/GenBank/DDBJ databases">
        <authorList>
            <person name="Partida-Martinez L."/>
            <person name="Huntemann M."/>
            <person name="Clum A."/>
            <person name="Wang J."/>
            <person name="Palaniappan K."/>
            <person name="Ritter S."/>
            <person name="Chen I.-M."/>
            <person name="Stamatis D."/>
            <person name="Reddy T."/>
            <person name="O'Malley R."/>
            <person name="Daum C."/>
            <person name="Shapiro N."/>
            <person name="Ivanova N."/>
            <person name="Kyrpides N."/>
            <person name="Woyke T."/>
        </authorList>
    </citation>
    <scope>NUCLEOTIDE SEQUENCE [LARGE SCALE GENOMIC DNA]</scope>
    <source>
        <strain evidence="2 3">AS2.23</strain>
    </source>
</reference>
<dbReference type="PANTHER" id="PTHR33164">
    <property type="entry name" value="TRANSCRIPTIONAL REGULATOR, MARR FAMILY"/>
    <property type="match status" value="1"/>
</dbReference>
<dbReference type="PROSITE" id="PS50995">
    <property type="entry name" value="HTH_MARR_2"/>
    <property type="match status" value="1"/>
</dbReference>
<sequence>MDDLDGELLETLRSLQQRLRRRSHGDVEDLGITPAQGHVLRVVGRCPHPPRMGEVAARLRIAPRSLTDLVDPLEEAGLLRRTPDPGNRRSLLLEPTPAGHGVLAELGRRSRASAAGAFAVLAPTDRRRLLELLRRVEQALADEPEDG</sequence>
<evidence type="ECO:0000313" key="3">
    <source>
        <dbReference type="Proteomes" id="UP000533269"/>
    </source>
</evidence>
<dbReference type="AlphaFoldDB" id="A0A7W4TM09"/>
<dbReference type="InterPro" id="IPR036390">
    <property type="entry name" value="WH_DNA-bd_sf"/>
</dbReference>
<evidence type="ECO:0000313" key="2">
    <source>
        <dbReference type="EMBL" id="MBB2901404.1"/>
    </source>
</evidence>
<proteinExistence type="predicted"/>
<dbReference type="GO" id="GO:0003677">
    <property type="term" value="F:DNA binding"/>
    <property type="evidence" value="ECO:0007669"/>
    <property type="project" value="UniProtKB-KW"/>
</dbReference>
<reference evidence="2 3" key="1">
    <citation type="submission" date="2020-08" db="EMBL/GenBank/DDBJ databases">
        <title>The Agave Microbiome: Exploring the role of microbial communities in plant adaptations to desert environments.</title>
        <authorList>
            <person name="Partida-Martinez L.P."/>
        </authorList>
    </citation>
    <scope>NUCLEOTIDE SEQUENCE [LARGE SCALE GENOMIC DNA]</scope>
    <source>
        <strain evidence="2 3">AS2.23</strain>
    </source>
</reference>
<dbReference type="GO" id="GO:0006950">
    <property type="term" value="P:response to stress"/>
    <property type="evidence" value="ECO:0007669"/>
    <property type="project" value="TreeGrafter"/>
</dbReference>
<comment type="caution">
    <text evidence="2">The sequence shown here is derived from an EMBL/GenBank/DDBJ whole genome shotgun (WGS) entry which is preliminary data.</text>
</comment>
<accession>A0A7W4TM09</accession>
<protein>
    <submittedName>
        <fullName evidence="2">DNA-binding MarR family transcriptional regulator</fullName>
    </submittedName>
</protein>
<dbReference type="GO" id="GO:0003700">
    <property type="term" value="F:DNA-binding transcription factor activity"/>
    <property type="evidence" value="ECO:0007669"/>
    <property type="project" value="InterPro"/>
</dbReference>
<feature type="domain" description="HTH marR-type" evidence="1">
    <location>
        <begin position="5"/>
        <end position="138"/>
    </location>
</feature>
<evidence type="ECO:0000259" key="1">
    <source>
        <dbReference type="PROSITE" id="PS50995"/>
    </source>
</evidence>
<dbReference type="InterPro" id="IPR000835">
    <property type="entry name" value="HTH_MarR-typ"/>
</dbReference>
<gene>
    <name evidence="2" type="ORF">FHR75_002192</name>
</gene>
<dbReference type="Proteomes" id="UP000533269">
    <property type="component" value="Unassembled WGS sequence"/>
</dbReference>
<dbReference type="PANTHER" id="PTHR33164:SF103">
    <property type="entry name" value="REGULATORY PROTEIN MARR"/>
    <property type="match status" value="1"/>
</dbReference>
<dbReference type="SMART" id="SM00347">
    <property type="entry name" value="HTH_MARR"/>
    <property type="match status" value="1"/>
</dbReference>
<dbReference type="SUPFAM" id="SSF46785">
    <property type="entry name" value="Winged helix' DNA-binding domain"/>
    <property type="match status" value="1"/>
</dbReference>
<keyword evidence="2" id="KW-0238">DNA-binding</keyword>
<dbReference type="Pfam" id="PF12802">
    <property type="entry name" value="MarR_2"/>
    <property type="match status" value="1"/>
</dbReference>
<dbReference type="Gene3D" id="1.10.10.10">
    <property type="entry name" value="Winged helix-like DNA-binding domain superfamily/Winged helix DNA-binding domain"/>
    <property type="match status" value="1"/>
</dbReference>
<dbReference type="EMBL" id="JACHVY010000001">
    <property type="protein sequence ID" value="MBB2901404.1"/>
    <property type="molecule type" value="Genomic_DNA"/>
</dbReference>
<dbReference type="InterPro" id="IPR039422">
    <property type="entry name" value="MarR/SlyA-like"/>
</dbReference>
<dbReference type="InterPro" id="IPR036388">
    <property type="entry name" value="WH-like_DNA-bd_sf"/>
</dbReference>
<name>A0A7W4TM09_KINRA</name>
<dbReference type="RefSeq" id="WP_183391330.1">
    <property type="nucleotide sequence ID" value="NZ_JACHVY010000001.1"/>
</dbReference>
<organism evidence="2 3">
    <name type="scientific">Kineococcus radiotolerans</name>
    <dbReference type="NCBI Taxonomy" id="131568"/>
    <lineage>
        <taxon>Bacteria</taxon>
        <taxon>Bacillati</taxon>
        <taxon>Actinomycetota</taxon>
        <taxon>Actinomycetes</taxon>
        <taxon>Kineosporiales</taxon>
        <taxon>Kineosporiaceae</taxon>
        <taxon>Kineococcus</taxon>
    </lineage>
</organism>